<protein>
    <submittedName>
        <fullName evidence="1">Uncharacterized protein</fullName>
    </submittedName>
</protein>
<dbReference type="EMBL" id="WTPW01000406">
    <property type="protein sequence ID" value="KAF0514606.1"/>
    <property type="molecule type" value="Genomic_DNA"/>
</dbReference>
<accession>A0A8H4EM41</accession>
<evidence type="ECO:0000313" key="2">
    <source>
        <dbReference type="Proteomes" id="UP000439903"/>
    </source>
</evidence>
<sequence>MITFGPRVDTDNNRVYYFDTIWQILFYTRLFQTNMYPFNNFELHDITIYLKLTMYYTPLQANMYNLLTKQDNTTITTLLSPMMLHFHIVEICDLELAKKENLTLDNLLIDKDLKRIQFRESVKS</sequence>
<evidence type="ECO:0000313" key="1">
    <source>
        <dbReference type="EMBL" id="KAF0514606.1"/>
    </source>
</evidence>
<dbReference type="AlphaFoldDB" id="A0A8H4EM41"/>
<proteinExistence type="predicted"/>
<name>A0A8H4EM41_GIGMA</name>
<comment type="caution">
    <text evidence="1">The sequence shown here is derived from an EMBL/GenBank/DDBJ whole genome shotgun (WGS) entry which is preliminary data.</text>
</comment>
<dbReference type="OrthoDB" id="2485541at2759"/>
<dbReference type="Proteomes" id="UP000439903">
    <property type="component" value="Unassembled WGS sequence"/>
</dbReference>
<organism evidence="1 2">
    <name type="scientific">Gigaspora margarita</name>
    <dbReference type="NCBI Taxonomy" id="4874"/>
    <lineage>
        <taxon>Eukaryota</taxon>
        <taxon>Fungi</taxon>
        <taxon>Fungi incertae sedis</taxon>
        <taxon>Mucoromycota</taxon>
        <taxon>Glomeromycotina</taxon>
        <taxon>Glomeromycetes</taxon>
        <taxon>Diversisporales</taxon>
        <taxon>Gigasporaceae</taxon>
        <taxon>Gigaspora</taxon>
    </lineage>
</organism>
<reference evidence="1 2" key="1">
    <citation type="journal article" date="2019" name="Environ. Microbiol.">
        <title>At the nexus of three kingdoms: the genome of the mycorrhizal fungus Gigaspora margarita provides insights into plant, endobacterial and fungal interactions.</title>
        <authorList>
            <person name="Venice F."/>
            <person name="Ghignone S."/>
            <person name="Salvioli di Fossalunga A."/>
            <person name="Amselem J."/>
            <person name="Novero M."/>
            <person name="Xianan X."/>
            <person name="Sedzielewska Toro K."/>
            <person name="Morin E."/>
            <person name="Lipzen A."/>
            <person name="Grigoriev I.V."/>
            <person name="Henrissat B."/>
            <person name="Martin F.M."/>
            <person name="Bonfante P."/>
        </authorList>
    </citation>
    <scope>NUCLEOTIDE SEQUENCE [LARGE SCALE GENOMIC DNA]</scope>
    <source>
        <strain evidence="1 2">BEG34</strain>
    </source>
</reference>
<gene>
    <name evidence="1" type="ORF">F8M41_017563</name>
</gene>
<keyword evidence="2" id="KW-1185">Reference proteome</keyword>